<feature type="domain" description="HTH lysR-type" evidence="5">
    <location>
        <begin position="1"/>
        <end position="58"/>
    </location>
</feature>
<keyword evidence="3" id="KW-0238">DNA-binding</keyword>
<dbReference type="Pfam" id="PF03466">
    <property type="entry name" value="LysR_substrate"/>
    <property type="match status" value="1"/>
</dbReference>
<evidence type="ECO:0000313" key="7">
    <source>
        <dbReference type="Proteomes" id="UP000321058"/>
    </source>
</evidence>
<evidence type="ECO:0000256" key="2">
    <source>
        <dbReference type="ARBA" id="ARBA00023015"/>
    </source>
</evidence>
<dbReference type="InterPro" id="IPR005119">
    <property type="entry name" value="LysR_subst-bd"/>
</dbReference>
<evidence type="ECO:0000256" key="4">
    <source>
        <dbReference type="ARBA" id="ARBA00023163"/>
    </source>
</evidence>
<dbReference type="Gene3D" id="3.40.190.290">
    <property type="match status" value="1"/>
</dbReference>
<dbReference type="GO" id="GO:0043565">
    <property type="term" value="F:sequence-specific DNA binding"/>
    <property type="evidence" value="ECO:0007669"/>
    <property type="project" value="TreeGrafter"/>
</dbReference>
<keyword evidence="4" id="KW-0804">Transcription</keyword>
<dbReference type="InterPro" id="IPR000847">
    <property type="entry name" value="LysR_HTH_N"/>
</dbReference>
<evidence type="ECO:0000256" key="3">
    <source>
        <dbReference type="ARBA" id="ARBA00023125"/>
    </source>
</evidence>
<evidence type="ECO:0000313" key="6">
    <source>
        <dbReference type="EMBL" id="GEP59171.1"/>
    </source>
</evidence>
<dbReference type="Pfam" id="PF00126">
    <property type="entry name" value="HTH_1"/>
    <property type="match status" value="1"/>
</dbReference>
<protein>
    <submittedName>
        <fullName evidence="6">LysR family transcriptional regulator</fullName>
    </submittedName>
</protein>
<dbReference type="GO" id="GO:0003700">
    <property type="term" value="F:DNA-binding transcription factor activity"/>
    <property type="evidence" value="ECO:0007669"/>
    <property type="project" value="InterPro"/>
</dbReference>
<organism evidence="6 7">
    <name type="scientific">Reyranella soli</name>
    <dbReference type="NCBI Taxonomy" id="1230389"/>
    <lineage>
        <taxon>Bacteria</taxon>
        <taxon>Pseudomonadati</taxon>
        <taxon>Pseudomonadota</taxon>
        <taxon>Alphaproteobacteria</taxon>
        <taxon>Hyphomicrobiales</taxon>
        <taxon>Reyranellaceae</taxon>
        <taxon>Reyranella</taxon>
    </lineage>
</organism>
<comment type="similarity">
    <text evidence="1">Belongs to the LysR transcriptional regulatory family.</text>
</comment>
<dbReference type="InterPro" id="IPR036388">
    <property type="entry name" value="WH-like_DNA-bd_sf"/>
</dbReference>
<dbReference type="RefSeq" id="WP_147154531.1">
    <property type="nucleotide sequence ID" value="NZ_BKAJ01000121.1"/>
</dbReference>
<dbReference type="PROSITE" id="PS50931">
    <property type="entry name" value="HTH_LYSR"/>
    <property type="match status" value="1"/>
</dbReference>
<dbReference type="PANTHER" id="PTHR30427:SF1">
    <property type="entry name" value="TRANSCRIPTIONAL ACTIVATOR PROTEIN LYSR"/>
    <property type="match status" value="1"/>
</dbReference>
<dbReference type="SUPFAM" id="SSF53850">
    <property type="entry name" value="Periplasmic binding protein-like II"/>
    <property type="match status" value="1"/>
</dbReference>
<dbReference type="Proteomes" id="UP000321058">
    <property type="component" value="Unassembled WGS sequence"/>
</dbReference>
<comment type="caution">
    <text evidence="6">The sequence shown here is derived from an EMBL/GenBank/DDBJ whole genome shotgun (WGS) entry which is preliminary data.</text>
</comment>
<dbReference type="EMBL" id="BKAJ01000121">
    <property type="protein sequence ID" value="GEP59171.1"/>
    <property type="molecule type" value="Genomic_DNA"/>
</dbReference>
<dbReference type="InterPro" id="IPR036390">
    <property type="entry name" value="WH_DNA-bd_sf"/>
</dbReference>
<reference evidence="6 7" key="1">
    <citation type="submission" date="2019-07" db="EMBL/GenBank/DDBJ databases">
        <title>Whole genome shotgun sequence of Reyranella soli NBRC 108950.</title>
        <authorList>
            <person name="Hosoyama A."/>
            <person name="Uohara A."/>
            <person name="Ohji S."/>
            <person name="Ichikawa N."/>
        </authorList>
    </citation>
    <scope>NUCLEOTIDE SEQUENCE [LARGE SCALE GENOMIC DNA]</scope>
    <source>
        <strain evidence="6 7">NBRC 108950</strain>
    </source>
</reference>
<dbReference type="AlphaFoldDB" id="A0A512NJN9"/>
<keyword evidence="2" id="KW-0805">Transcription regulation</keyword>
<gene>
    <name evidence="6" type="ORF">RSO01_63370</name>
</gene>
<dbReference type="Gene3D" id="1.10.10.10">
    <property type="entry name" value="Winged helix-like DNA-binding domain superfamily/Winged helix DNA-binding domain"/>
    <property type="match status" value="1"/>
</dbReference>
<sequence length="302" mass="32218">MNARQLEIFHAVMRSGTITGAAAFLGISQPAVSKAMRAIERQLGFKLLRPIKGRLYPTPEAQRLLPDADRIMSELSAFERLTGEVKTGGAALVRVVASSSSATALLPAAAAPYQKANPAVRISSHLLPAREVAEAVAAGEADFGLTLSPVQLPGLTVRTLGAAEMVFVAPIGHPLLERETITPVDLAPHPLISFGRETHFGQLLDQAFESAGERRQIGLQVTMSLVAACYVQRGLGVGLVDSFSLNIGLVGVGWRPFTPTVVLPVTLMSQGNHLLSRHANGLVGSIEKVLQGWARSMRKSRR</sequence>
<dbReference type="GO" id="GO:0010628">
    <property type="term" value="P:positive regulation of gene expression"/>
    <property type="evidence" value="ECO:0007669"/>
    <property type="project" value="TreeGrafter"/>
</dbReference>
<evidence type="ECO:0000256" key="1">
    <source>
        <dbReference type="ARBA" id="ARBA00009437"/>
    </source>
</evidence>
<dbReference type="OrthoDB" id="9806538at2"/>
<proteinExistence type="inferred from homology"/>
<dbReference type="SUPFAM" id="SSF46785">
    <property type="entry name" value="Winged helix' DNA-binding domain"/>
    <property type="match status" value="1"/>
</dbReference>
<evidence type="ECO:0000259" key="5">
    <source>
        <dbReference type="PROSITE" id="PS50931"/>
    </source>
</evidence>
<name>A0A512NJN9_9HYPH</name>
<keyword evidence="7" id="KW-1185">Reference proteome</keyword>
<dbReference type="PANTHER" id="PTHR30427">
    <property type="entry name" value="TRANSCRIPTIONAL ACTIVATOR PROTEIN LYSR"/>
    <property type="match status" value="1"/>
</dbReference>
<accession>A0A512NJN9</accession>